<keyword evidence="3" id="KW-1185">Reference proteome</keyword>
<protein>
    <recommendedName>
        <fullName evidence="4">TonB-dependent receptor plug domain-containing protein</fullName>
    </recommendedName>
</protein>
<evidence type="ECO:0000313" key="2">
    <source>
        <dbReference type="EMBL" id="SEW32269.1"/>
    </source>
</evidence>
<evidence type="ECO:0000313" key="3">
    <source>
        <dbReference type="Proteomes" id="UP000199437"/>
    </source>
</evidence>
<dbReference type="EMBL" id="FOIR01000002">
    <property type="protein sequence ID" value="SEW32269.1"/>
    <property type="molecule type" value="Genomic_DNA"/>
</dbReference>
<keyword evidence="1" id="KW-0732">Signal</keyword>
<evidence type="ECO:0008006" key="4">
    <source>
        <dbReference type="Google" id="ProtNLM"/>
    </source>
</evidence>
<dbReference type="InterPro" id="IPR037066">
    <property type="entry name" value="Plug_dom_sf"/>
</dbReference>
<sequence>MKHLTILILFFSFGVCLAQEAPTNVESKTPLYVIKYGEKTHYLDSQKENLDNISPEDILTISVLKGVSATSVYGDAAKDGAVLIYLKNEDFFNGERNTNDSGVLIREPGNTLKTTTNGVVITTLKEPDVHKLDMDIQDDDIKIYGETFNEQSVALHINLEGKLYEADLNTLKDIEVKSISDISVIKTQEELKARKLADKTGLIIISLDTSEEAKKLVKKLKEVKK</sequence>
<dbReference type="AlphaFoldDB" id="A0A1I0QXI9"/>
<feature type="signal peptide" evidence="1">
    <location>
        <begin position="1"/>
        <end position="18"/>
    </location>
</feature>
<organism evidence="2 3">
    <name type="scientific">Roseivirga pacifica</name>
    <dbReference type="NCBI Taxonomy" id="1267423"/>
    <lineage>
        <taxon>Bacteria</taxon>
        <taxon>Pseudomonadati</taxon>
        <taxon>Bacteroidota</taxon>
        <taxon>Cytophagia</taxon>
        <taxon>Cytophagales</taxon>
        <taxon>Roseivirgaceae</taxon>
        <taxon>Roseivirga</taxon>
    </lineage>
</organism>
<proteinExistence type="predicted"/>
<evidence type="ECO:0000256" key="1">
    <source>
        <dbReference type="SAM" id="SignalP"/>
    </source>
</evidence>
<dbReference type="OrthoDB" id="893691at2"/>
<dbReference type="STRING" id="1267423.SAMN05216290_2842"/>
<dbReference type="RefSeq" id="WP_090259227.1">
    <property type="nucleotide sequence ID" value="NZ_FOIR01000002.1"/>
</dbReference>
<feature type="chain" id="PRO_5011463703" description="TonB-dependent receptor plug domain-containing protein" evidence="1">
    <location>
        <begin position="19"/>
        <end position="225"/>
    </location>
</feature>
<name>A0A1I0QXI9_9BACT</name>
<reference evidence="3" key="1">
    <citation type="submission" date="2016-10" db="EMBL/GenBank/DDBJ databases">
        <authorList>
            <person name="Varghese N."/>
            <person name="Submissions S."/>
        </authorList>
    </citation>
    <scope>NUCLEOTIDE SEQUENCE [LARGE SCALE GENOMIC DNA]</scope>
    <source>
        <strain evidence="3">CGMCC 1.12402</strain>
    </source>
</reference>
<gene>
    <name evidence="2" type="ORF">SAMN05216290_2842</name>
</gene>
<dbReference type="Proteomes" id="UP000199437">
    <property type="component" value="Unassembled WGS sequence"/>
</dbReference>
<dbReference type="GeneID" id="99987527"/>
<dbReference type="Gene3D" id="2.170.130.10">
    <property type="entry name" value="TonB-dependent receptor, plug domain"/>
    <property type="match status" value="1"/>
</dbReference>
<accession>A0A1I0QXI9</accession>